<feature type="transmembrane region" description="Helical" evidence="1">
    <location>
        <begin position="89"/>
        <end position="112"/>
    </location>
</feature>
<feature type="transmembrane region" description="Helical" evidence="1">
    <location>
        <begin position="148"/>
        <end position="172"/>
    </location>
</feature>
<name>A0A1Y0IIB9_9BACL</name>
<dbReference type="OrthoDB" id="8480522at2"/>
<evidence type="ECO:0008006" key="4">
    <source>
        <dbReference type="Google" id="ProtNLM"/>
    </source>
</evidence>
<dbReference type="InterPro" id="IPR056926">
    <property type="entry name" value="FLQE3_permease"/>
</dbReference>
<evidence type="ECO:0000313" key="2">
    <source>
        <dbReference type="EMBL" id="ARU60208.1"/>
    </source>
</evidence>
<dbReference type="KEGG" id="tum:CBW65_03400"/>
<dbReference type="Pfam" id="PF24686">
    <property type="entry name" value="FLQE3_permease"/>
    <property type="match status" value="1"/>
</dbReference>
<dbReference type="RefSeq" id="WP_087455595.1">
    <property type="nucleotide sequence ID" value="NZ_CP021434.1"/>
</dbReference>
<proteinExistence type="predicted"/>
<accession>A0A1Y0IIB9</accession>
<keyword evidence="1" id="KW-0812">Transmembrane</keyword>
<evidence type="ECO:0000256" key="1">
    <source>
        <dbReference type="SAM" id="Phobius"/>
    </source>
</evidence>
<gene>
    <name evidence="2" type="ORF">CBW65_03400</name>
</gene>
<organism evidence="2 3">
    <name type="scientific">Tumebacillus avium</name>
    <dbReference type="NCBI Taxonomy" id="1903704"/>
    <lineage>
        <taxon>Bacteria</taxon>
        <taxon>Bacillati</taxon>
        <taxon>Bacillota</taxon>
        <taxon>Bacilli</taxon>
        <taxon>Bacillales</taxon>
        <taxon>Alicyclobacillaceae</taxon>
        <taxon>Tumebacillus</taxon>
    </lineage>
</organism>
<protein>
    <recommendedName>
        <fullName evidence="4">ABC transporter permease</fullName>
    </recommendedName>
</protein>
<feature type="transmembrane region" description="Helical" evidence="1">
    <location>
        <begin position="200"/>
        <end position="218"/>
    </location>
</feature>
<dbReference type="AlphaFoldDB" id="A0A1Y0IIB9"/>
<feature type="transmembrane region" description="Helical" evidence="1">
    <location>
        <begin position="20"/>
        <end position="38"/>
    </location>
</feature>
<keyword evidence="1" id="KW-1133">Transmembrane helix</keyword>
<dbReference type="EMBL" id="CP021434">
    <property type="protein sequence ID" value="ARU60208.1"/>
    <property type="molecule type" value="Genomic_DNA"/>
</dbReference>
<sequence length="233" mass="25475">MRTWAAVRQDVRFQLRHGFYYAYLLVCTVYVLFLHNVPEWMGSVSAVVLISADPGVLGFFFIGGILLLERGQGILENLFVTPVQIREYLLAKVLSLGLLAVASSLAVTLFSFGAGFAAVPLLTGVVLSSAFFTLLGVTLAVRVKTVNGFLLTSSLFLTVLFVPMANVFGLWVTPWMKVFPTEAAMTLIGAAFAQKPAWELAVATAVLLVWIGIAYAWAHRAFYRHIILKIGGK</sequence>
<evidence type="ECO:0000313" key="3">
    <source>
        <dbReference type="Proteomes" id="UP000195437"/>
    </source>
</evidence>
<keyword evidence="3" id="KW-1185">Reference proteome</keyword>
<reference evidence="3" key="1">
    <citation type="submission" date="2017-05" db="EMBL/GenBank/DDBJ databases">
        <authorList>
            <person name="Sung H."/>
        </authorList>
    </citation>
    <scope>NUCLEOTIDE SEQUENCE [LARGE SCALE GENOMIC DNA]</scope>
    <source>
        <strain evidence="3">AR23208</strain>
    </source>
</reference>
<dbReference type="Proteomes" id="UP000195437">
    <property type="component" value="Chromosome"/>
</dbReference>
<feature type="transmembrane region" description="Helical" evidence="1">
    <location>
        <begin position="118"/>
        <end position="141"/>
    </location>
</feature>
<feature type="transmembrane region" description="Helical" evidence="1">
    <location>
        <begin position="44"/>
        <end position="68"/>
    </location>
</feature>
<keyword evidence="1" id="KW-0472">Membrane</keyword>